<comment type="caution">
    <text evidence="2">The sequence shown here is derived from an EMBL/GenBank/DDBJ whole genome shotgun (WGS) entry which is preliminary data.</text>
</comment>
<feature type="region of interest" description="Disordered" evidence="1">
    <location>
        <begin position="128"/>
        <end position="147"/>
    </location>
</feature>
<reference evidence="2 3" key="1">
    <citation type="submission" date="2021-06" db="EMBL/GenBank/DDBJ databases">
        <title>Caerostris extrusa draft genome.</title>
        <authorList>
            <person name="Kono N."/>
            <person name="Arakawa K."/>
        </authorList>
    </citation>
    <scope>NUCLEOTIDE SEQUENCE [LARGE SCALE GENOMIC DNA]</scope>
</reference>
<name>A0AAV4T083_CAEEX</name>
<dbReference type="InterPro" id="IPR045167">
    <property type="entry name" value="Hobbit"/>
</dbReference>
<dbReference type="PANTHER" id="PTHR15678">
    <property type="entry name" value="ANTIGEN MLAA-22-RELATED"/>
    <property type="match status" value="1"/>
</dbReference>
<dbReference type="PANTHER" id="PTHR15678:SF6">
    <property type="entry name" value="BRIDGE-LIKE LIPID TRANSFER PROTEIN FAMILY MEMBER 2"/>
    <property type="match status" value="1"/>
</dbReference>
<evidence type="ECO:0000256" key="1">
    <source>
        <dbReference type="SAM" id="MobiDB-lite"/>
    </source>
</evidence>
<gene>
    <name evidence="2" type="primary">KIAA0100</name>
    <name evidence="2" type="ORF">CEXT_652951</name>
</gene>
<evidence type="ECO:0000313" key="2">
    <source>
        <dbReference type="EMBL" id="GIY39104.1"/>
    </source>
</evidence>
<organism evidence="2 3">
    <name type="scientific">Caerostris extrusa</name>
    <name type="common">Bark spider</name>
    <name type="synonym">Caerostris bankana</name>
    <dbReference type="NCBI Taxonomy" id="172846"/>
    <lineage>
        <taxon>Eukaryota</taxon>
        <taxon>Metazoa</taxon>
        <taxon>Ecdysozoa</taxon>
        <taxon>Arthropoda</taxon>
        <taxon>Chelicerata</taxon>
        <taxon>Arachnida</taxon>
        <taxon>Araneae</taxon>
        <taxon>Araneomorphae</taxon>
        <taxon>Entelegynae</taxon>
        <taxon>Araneoidea</taxon>
        <taxon>Araneidae</taxon>
        <taxon>Caerostris</taxon>
    </lineage>
</organism>
<accession>A0AAV4T083</accession>
<dbReference type="EMBL" id="BPLR01010405">
    <property type="protein sequence ID" value="GIY39104.1"/>
    <property type="molecule type" value="Genomic_DNA"/>
</dbReference>
<proteinExistence type="predicted"/>
<evidence type="ECO:0000313" key="3">
    <source>
        <dbReference type="Proteomes" id="UP001054945"/>
    </source>
</evidence>
<dbReference type="Pfam" id="PF10344">
    <property type="entry name" value="Hobbit"/>
    <property type="match status" value="1"/>
</dbReference>
<dbReference type="Proteomes" id="UP001054945">
    <property type="component" value="Unassembled WGS sequence"/>
</dbReference>
<sequence length="209" mass="23708">MSFAKQRGLELVGGRLFLSTEHTLSLANVNDGLKHRPRANWNIGYLNTELSDSEIWLYNCMDEENENPTQSFSEYVERSYFLSVNRVSYGREEIVKDIISEEEDTPTHRLVVHGLKGAWTRHNRLKVRSQTNTSINSTSAGPSPISNLQSSHVASMLQKLVAESEANPMVFTEEIEGTTREQQLHGISACQTDDVLQKKWLIELVNSQE</sequence>
<dbReference type="AlphaFoldDB" id="A0AAV4T083"/>
<keyword evidence="3" id="KW-1185">Reference proteome</keyword>
<protein>
    <submittedName>
        <fullName evidence="2">Protein KIAA0100</fullName>
    </submittedName>
</protein>